<dbReference type="PROSITE" id="PS51175">
    <property type="entry name" value="CBM6"/>
    <property type="match status" value="1"/>
</dbReference>
<feature type="domain" description="CBM6" evidence="3">
    <location>
        <begin position="48"/>
        <end position="169"/>
    </location>
</feature>
<name>A0A9K3KGJ2_9STRA</name>
<organism evidence="4 5">
    <name type="scientific">Nitzschia inconspicua</name>
    <dbReference type="NCBI Taxonomy" id="303405"/>
    <lineage>
        <taxon>Eukaryota</taxon>
        <taxon>Sar</taxon>
        <taxon>Stramenopiles</taxon>
        <taxon>Ochrophyta</taxon>
        <taxon>Bacillariophyta</taxon>
        <taxon>Bacillariophyceae</taxon>
        <taxon>Bacillariophycidae</taxon>
        <taxon>Bacillariales</taxon>
        <taxon>Bacillariaceae</taxon>
        <taxon>Nitzschia</taxon>
    </lineage>
</organism>
<evidence type="ECO:0000259" key="3">
    <source>
        <dbReference type="PROSITE" id="PS51175"/>
    </source>
</evidence>
<sequence>MPRSTTIIGRSLHFLFLFAALSLESISGRYATKSVSSLRRNTAATQDIVLAAEDATLFESSLQSNHVGFTGNGFIDYGGVGSYAIWSVDIPVSGSYQLILRYASASNRGPMSVLFNGTKVGEFLIATTNSWTNWISETITVSLSAGKDKELKLFADVIRGPNVDMVTLKQLDTNSGSSPSFKVVLEPNQSLVRNQFVASDSGAYETGLNSGGDLVVRDKPSSTVLWSLAASIKENISGDRMYMQDDGNLVIRDANQRAVWDSKTYNNLGAQFSINNKGGIAVISRNQQEVWAGGPENRRAPIGGSSTPTPVPVPTPYISRNPTSQPTQPPWRPQPSGNFPYTTVLQGNQNFGRGTFVESPNRKYRVGLNSRGNLIMMEGTSEVWRLKDTQRRDISSIERAFMQSDGNLVLREMSGRSRWNSETSNNFGSEFRIDDGGQLSVVYRGTVIWMDGIPRQIYRGPSSPDLQFPVRGMFYYAWYPETWTIGGVMVFYRPNLGALPQGHYRSDDPLVVQEHVKALDYAFTDLGIISWWGVSNRLDRARITQLMDETVRQRSPIKWTVYYENEMENNFTVEEIVNDLNYLKHWFAWHPTWAHKDGKPVIFVWNENSCDVANRWKEAGRRANWYVVLKLFPQFESCPNQPDSWHQYGVANDYLEHPPYSFCIAPGFWKANDPAPRNPRIGRIRFCEQVAKMNKSGLDWQLVVSFNEWGEGTAVESAVEWGSASGYGDYLDCLHDPIRFG</sequence>
<feature type="chain" id="PRO_5039922074" evidence="1">
    <location>
        <begin position="29"/>
        <end position="741"/>
    </location>
</feature>
<proteinExistence type="predicted"/>
<gene>
    <name evidence="4" type="ORF">IV203_021269</name>
</gene>
<accession>A0A9K3KGJ2</accession>
<evidence type="ECO:0000313" key="4">
    <source>
        <dbReference type="EMBL" id="KAG7343324.1"/>
    </source>
</evidence>
<feature type="signal peptide" evidence="1">
    <location>
        <begin position="1"/>
        <end position="28"/>
    </location>
</feature>
<feature type="domain" description="Bulb-type lectin" evidence="2">
    <location>
        <begin position="182"/>
        <end position="295"/>
    </location>
</feature>
<reference evidence="4" key="2">
    <citation type="submission" date="2021-04" db="EMBL/GenBank/DDBJ databases">
        <authorList>
            <person name="Podell S."/>
        </authorList>
    </citation>
    <scope>NUCLEOTIDE SEQUENCE</scope>
    <source>
        <strain evidence="4">Hildebrandi</strain>
    </source>
</reference>
<evidence type="ECO:0000313" key="5">
    <source>
        <dbReference type="Proteomes" id="UP000693970"/>
    </source>
</evidence>
<dbReference type="Proteomes" id="UP000693970">
    <property type="component" value="Unassembled WGS sequence"/>
</dbReference>
<keyword evidence="1" id="KW-0732">Signal</keyword>
<dbReference type="InterPro" id="IPR001480">
    <property type="entry name" value="Bulb-type_lectin_dom"/>
</dbReference>
<evidence type="ECO:0000256" key="1">
    <source>
        <dbReference type="SAM" id="SignalP"/>
    </source>
</evidence>
<dbReference type="Pfam" id="PF16990">
    <property type="entry name" value="CBM_35"/>
    <property type="match status" value="1"/>
</dbReference>
<reference evidence="4" key="1">
    <citation type="journal article" date="2021" name="Sci. Rep.">
        <title>Diploid genomic architecture of Nitzschia inconspicua, an elite biomass production diatom.</title>
        <authorList>
            <person name="Oliver A."/>
            <person name="Podell S."/>
            <person name="Pinowska A."/>
            <person name="Traller J.C."/>
            <person name="Smith S.R."/>
            <person name="McClure R."/>
            <person name="Beliaev A."/>
            <person name="Bohutskyi P."/>
            <person name="Hill E.A."/>
            <person name="Rabines A."/>
            <person name="Zheng H."/>
            <person name="Allen L.Z."/>
            <person name="Kuo A."/>
            <person name="Grigoriev I.V."/>
            <person name="Allen A.E."/>
            <person name="Hazlebeck D."/>
            <person name="Allen E.E."/>
        </authorList>
    </citation>
    <scope>NUCLEOTIDE SEQUENCE</scope>
    <source>
        <strain evidence="4">Hildebrandi</strain>
    </source>
</reference>
<feature type="domain" description="Bulb-type lectin" evidence="2">
    <location>
        <begin position="342"/>
        <end position="456"/>
    </location>
</feature>
<dbReference type="PROSITE" id="PS50927">
    <property type="entry name" value="BULB_LECTIN"/>
    <property type="match status" value="2"/>
</dbReference>
<dbReference type="InterPro" id="IPR005084">
    <property type="entry name" value="CBM6"/>
</dbReference>
<dbReference type="AlphaFoldDB" id="A0A9K3KGJ2"/>
<dbReference type="GO" id="GO:0030246">
    <property type="term" value="F:carbohydrate binding"/>
    <property type="evidence" value="ECO:0007669"/>
    <property type="project" value="InterPro"/>
</dbReference>
<dbReference type="EMBL" id="JAGRRH010000024">
    <property type="protein sequence ID" value="KAG7343324.1"/>
    <property type="molecule type" value="Genomic_DNA"/>
</dbReference>
<keyword evidence="5" id="KW-1185">Reference proteome</keyword>
<dbReference type="OrthoDB" id="406152at2759"/>
<comment type="caution">
    <text evidence="4">The sequence shown here is derived from an EMBL/GenBank/DDBJ whole genome shotgun (WGS) entry which is preliminary data.</text>
</comment>
<protein>
    <submittedName>
        <fullName evidence="4">Glucose/sorbosone dehydrogenase</fullName>
    </submittedName>
</protein>
<evidence type="ECO:0000259" key="2">
    <source>
        <dbReference type="PROSITE" id="PS50927"/>
    </source>
</evidence>